<name>A0A8H4J224_9PEZI</name>
<evidence type="ECO:0000313" key="2">
    <source>
        <dbReference type="EMBL" id="KAF4311567.1"/>
    </source>
</evidence>
<accession>A0A8H4J224</accession>
<sequence>MTSDVCIDEYSSDYIFSGGLDYSGNTYNDYIGSGNGGYTGEDKNGYDASEPCQSLDYDWPAEPTGLGYIAVYGDDYLWQGAAADFVLARNDGNFSHPLSDEEISTYAEKLGMKRCESEDCEQELVEKEKLAVERKESKSMAQSAMEAVLAGGDFDRQMSALSNRPAPTGRSDTVLTSSLPSSSVQSKPPTTAPKATTPMHPYQTI</sequence>
<protein>
    <submittedName>
        <fullName evidence="2">Uncharacterized protein</fullName>
    </submittedName>
</protein>
<dbReference type="Proteomes" id="UP000572817">
    <property type="component" value="Unassembled WGS sequence"/>
</dbReference>
<keyword evidence="3" id="KW-1185">Reference proteome</keyword>
<proteinExistence type="predicted"/>
<feature type="compositionally biased region" description="Low complexity" evidence="1">
    <location>
        <begin position="171"/>
        <end position="198"/>
    </location>
</feature>
<dbReference type="AlphaFoldDB" id="A0A8H4J224"/>
<evidence type="ECO:0000256" key="1">
    <source>
        <dbReference type="SAM" id="MobiDB-lite"/>
    </source>
</evidence>
<organism evidence="2 3">
    <name type="scientific">Botryosphaeria dothidea</name>
    <dbReference type="NCBI Taxonomy" id="55169"/>
    <lineage>
        <taxon>Eukaryota</taxon>
        <taxon>Fungi</taxon>
        <taxon>Dikarya</taxon>
        <taxon>Ascomycota</taxon>
        <taxon>Pezizomycotina</taxon>
        <taxon>Dothideomycetes</taxon>
        <taxon>Dothideomycetes incertae sedis</taxon>
        <taxon>Botryosphaeriales</taxon>
        <taxon>Botryosphaeriaceae</taxon>
        <taxon>Botryosphaeria</taxon>
    </lineage>
</organism>
<feature type="region of interest" description="Disordered" evidence="1">
    <location>
        <begin position="156"/>
        <end position="205"/>
    </location>
</feature>
<gene>
    <name evidence="2" type="ORF">GTA08_BOTSDO13025</name>
</gene>
<evidence type="ECO:0000313" key="3">
    <source>
        <dbReference type="Proteomes" id="UP000572817"/>
    </source>
</evidence>
<dbReference type="EMBL" id="WWBZ02000009">
    <property type="protein sequence ID" value="KAF4311567.1"/>
    <property type="molecule type" value="Genomic_DNA"/>
</dbReference>
<comment type="caution">
    <text evidence="2">The sequence shown here is derived from an EMBL/GenBank/DDBJ whole genome shotgun (WGS) entry which is preliminary data.</text>
</comment>
<reference evidence="2" key="1">
    <citation type="submission" date="2020-04" db="EMBL/GenBank/DDBJ databases">
        <title>Genome Assembly and Annotation of Botryosphaeria dothidea sdau 11-99, a Latent Pathogen of Apple Fruit Ring Rot in China.</title>
        <authorList>
            <person name="Yu C."/>
            <person name="Diao Y."/>
            <person name="Lu Q."/>
            <person name="Zhao J."/>
            <person name="Cui S."/>
            <person name="Peng C."/>
            <person name="He B."/>
            <person name="Liu H."/>
        </authorList>
    </citation>
    <scope>NUCLEOTIDE SEQUENCE [LARGE SCALE GENOMIC DNA]</scope>
    <source>
        <strain evidence="2">Sdau11-99</strain>
    </source>
</reference>